<gene>
    <name evidence="1" type="ORF">S06H3_10560</name>
</gene>
<organism evidence="1">
    <name type="scientific">marine sediment metagenome</name>
    <dbReference type="NCBI Taxonomy" id="412755"/>
    <lineage>
        <taxon>unclassified sequences</taxon>
        <taxon>metagenomes</taxon>
        <taxon>ecological metagenomes</taxon>
    </lineage>
</organism>
<accession>X1MR72</accession>
<sequence length="45" mass="5533">MPTIDDFTRPRELIPPLIDDMGRAIREWVDDRYMPMRRKIDEDWA</sequence>
<protein>
    <recommendedName>
        <fullName evidence="2">Acyl-CoA dehydrogenase/oxidase N-terminal domain-containing protein</fullName>
    </recommendedName>
</protein>
<feature type="non-terminal residue" evidence="1">
    <location>
        <position position="45"/>
    </location>
</feature>
<dbReference type="EMBL" id="BARV01004916">
    <property type="protein sequence ID" value="GAI08879.1"/>
    <property type="molecule type" value="Genomic_DNA"/>
</dbReference>
<name>X1MR72_9ZZZZ</name>
<proteinExistence type="predicted"/>
<dbReference type="AlphaFoldDB" id="X1MR72"/>
<evidence type="ECO:0008006" key="2">
    <source>
        <dbReference type="Google" id="ProtNLM"/>
    </source>
</evidence>
<evidence type="ECO:0000313" key="1">
    <source>
        <dbReference type="EMBL" id="GAI08879.1"/>
    </source>
</evidence>
<reference evidence="1" key="1">
    <citation type="journal article" date="2014" name="Front. Microbiol.">
        <title>High frequency of phylogenetically diverse reductive dehalogenase-homologous genes in deep subseafloor sedimentary metagenomes.</title>
        <authorList>
            <person name="Kawai M."/>
            <person name="Futagami T."/>
            <person name="Toyoda A."/>
            <person name="Takaki Y."/>
            <person name="Nishi S."/>
            <person name="Hori S."/>
            <person name="Arai W."/>
            <person name="Tsubouchi T."/>
            <person name="Morono Y."/>
            <person name="Uchiyama I."/>
            <person name="Ito T."/>
            <person name="Fujiyama A."/>
            <person name="Inagaki F."/>
            <person name="Takami H."/>
        </authorList>
    </citation>
    <scope>NUCLEOTIDE SEQUENCE</scope>
    <source>
        <strain evidence="1">Expedition CK06-06</strain>
    </source>
</reference>
<comment type="caution">
    <text evidence="1">The sequence shown here is derived from an EMBL/GenBank/DDBJ whole genome shotgun (WGS) entry which is preliminary data.</text>
</comment>